<name>A0A2P2PHF4_RHIMU</name>
<protein>
    <submittedName>
        <fullName evidence="1">Uncharacterized protein</fullName>
    </submittedName>
</protein>
<proteinExistence type="predicted"/>
<dbReference type="EMBL" id="GGEC01073730">
    <property type="protein sequence ID" value="MBX54214.1"/>
    <property type="molecule type" value="Transcribed_RNA"/>
</dbReference>
<reference evidence="1" key="1">
    <citation type="submission" date="2018-02" db="EMBL/GenBank/DDBJ databases">
        <title>Rhizophora mucronata_Transcriptome.</title>
        <authorList>
            <person name="Meera S.P."/>
            <person name="Sreeshan A."/>
            <person name="Augustine A."/>
        </authorList>
    </citation>
    <scope>NUCLEOTIDE SEQUENCE</scope>
    <source>
        <tissue evidence="1">Leaf</tissue>
    </source>
</reference>
<evidence type="ECO:0000313" key="1">
    <source>
        <dbReference type="EMBL" id="MBX54214.1"/>
    </source>
</evidence>
<organism evidence="1">
    <name type="scientific">Rhizophora mucronata</name>
    <name type="common">Asiatic mangrove</name>
    <dbReference type="NCBI Taxonomy" id="61149"/>
    <lineage>
        <taxon>Eukaryota</taxon>
        <taxon>Viridiplantae</taxon>
        <taxon>Streptophyta</taxon>
        <taxon>Embryophyta</taxon>
        <taxon>Tracheophyta</taxon>
        <taxon>Spermatophyta</taxon>
        <taxon>Magnoliopsida</taxon>
        <taxon>eudicotyledons</taxon>
        <taxon>Gunneridae</taxon>
        <taxon>Pentapetalae</taxon>
        <taxon>rosids</taxon>
        <taxon>fabids</taxon>
        <taxon>Malpighiales</taxon>
        <taxon>Rhizophoraceae</taxon>
        <taxon>Rhizophora</taxon>
    </lineage>
</organism>
<dbReference type="AlphaFoldDB" id="A0A2P2PHF4"/>
<sequence length="18" mass="1988">MALPCVHSMVHLCAHEPL</sequence>
<accession>A0A2P2PHF4</accession>